<reference evidence="3 5" key="2">
    <citation type="submission" date="2021-03" db="EMBL/GenBank/DDBJ databases">
        <title>Mucilaginibacter strains isolated from gold and copper mining confer multi heavy-metal resistance.</title>
        <authorList>
            <person name="Li Y."/>
        </authorList>
    </citation>
    <scope>NUCLEOTIDE SEQUENCE [LARGE SCALE GENOMIC DNA]</scope>
    <source>
        <strain evidence="3 5">P2-4</strain>
    </source>
</reference>
<dbReference type="InterPro" id="IPR001387">
    <property type="entry name" value="Cro/C1-type_HTH"/>
</dbReference>
<dbReference type="EMBL" id="CP043451">
    <property type="protein sequence ID" value="QEM07807.1"/>
    <property type="molecule type" value="Genomic_DNA"/>
</dbReference>
<feature type="domain" description="HTH cro/C1-type" evidence="1">
    <location>
        <begin position="43"/>
        <end position="82"/>
    </location>
</feature>
<dbReference type="SUPFAM" id="SSF47413">
    <property type="entry name" value="lambda repressor-like DNA-binding domains"/>
    <property type="match status" value="1"/>
</dbReference>
<dbReference type="CDD" id="cd00093">
    <property type="entry name" value="HTH_XRE"/>
    <property type="match status" value="1"/>
</dbReference>
<dbReference type="GO" id="GO:0003677">
    <property type="term" value="F:DNA binding"/>
    <property type="evidence" value="ECO:0007669"/>
    <property type="project" value="InterPro"/>
</dbReference>
<proteinExistence type="predicted"/>
<evidence type="ECO:0000313" key="2">
    <source>
        <dbReference type="EMBL" id="QEM07807.1"/>
    </source>
</evidence>
<evidence type="ECO:0000313" key="3">
    <source>
        <dbReference type="EMBL" id="QTE49624.1"/>
    </source>
</evidence>
<reference evidence="2 4" key="1">
    <citation type="submission" date="2019-08" db="EMBL/GenBank/DDBJ databases">
        <title>Comparative genome analysis confer to the adaptation heavy metal polluted environment.</title>
        <authorList>
            <person name="Li Y."/>
        </authorList>
    </citation>
    <scope>NUCLEOTIDE SEQUENCE [LARGE SCALE GENOMIC DNA]</scope>
    <source>
        <strain evidence="2 4">P2</strain>
    </source>
</reference>
<dbReference type="EMBL" id="CP071880">
    <property type="protein sequence ID" value="QTE49624.1"/>
    <property type="molecule type" value="Genomic_DNA"/>
</dbReference>
<gene>
    <name evidence="2" type="ORF">DIU31_031500</name>
    <name evidence="3" type="ORF">J3L21_29520</name>
</gene>
<dbReference type="Pfam" id="PF12844">
    <property type="entry name" value="HTH_19"/>
    <property type="match status" value="1"/>
</dbReference>
<evidence type="ECO:0000313" key="4">
    <source>
        <dbReference type="Proteomes" id="UP000250557"/>
    </source>
</evidence>
<evidence type="ECO:0000259" key="1">
    <source>
        <dbReference type="PROSITE" id="PS50943"/>
    </source>
</evidence>
<dbReference type="Gene3D" id="1.10.260.40">
    <property type="entry name" value="lambda repressor-like DNA-binding domains"/>
    <property type="match status" value="1"/>
</dbReference>
<dbReference type="AlphaFoldDB" id="A0AAE6MM10"/>
<dbReference type="Proteomes" id="UP000663940">
    <property type="component" value="Chromosome"/>
</dbReference>
<dbReference type="Proteomes" id="UP000250557">
    <property type="component" value="Chromosome"/>
</dbReference>
<protein>
    <submittedName>
        <fullName evidence="2">Helix-turn-helix transcriptional regulator</fullName>
    </submittedName>
</protein>
<name>A0AAE6MM10_9SPHI</name>
<organism evidence="2 4">
    <name type="scientific">Mucilaginibacter rubeus</name>
    <dbReference type="NCBI Taxonomy" id="2027860"/>
    <lineage>
        <taxon>Bacteria</taxon>
        <taxon>Pseudomonadati</taxon>
        <taxon>Bacteroidota</taxon>
        <taxon>Sphingobacteriia</taxon>
        <taxon>Sphingobacteriales</taxon>
        <taxon>Sphingobacteriaceae</taxon>
        <taxon>Mucilaginibacter</taxon>
    </lineage>
</organism>
<keyword evidence="5" id="KW-1185">Reference proteome</keyword>
<evidence type="ECO:0000313" key="5">
    <source>
        <dbReference type="Proteomes" id="UP000663940"/>
    </source>
</evidence>
<accession>A0AAE6MM10</accession>
<dbReference type="RefSeq" id="WP_112653945.1">
    <property type="nucleotide sequence ID" value="NZ_CP043451.1"/>
</dbReference>
<sequence>MANTNRGKKENDPNTDDDYFFQLIGAYLKFLRNKAGFPNPEIFANIIGMSRSQYSAYEAGKNLNLVTFKKILLQFNIKVETWLNLDIVEQQEGSNMIITKMRQGRIDQVIEEVKNIDGPLVANKIGTKEAQRYIDILIYCTTAKSRSEILVNLLKMDDSTNTLKRVAGKLLDYKWLELTNKTKKNSPQQRYVITKAGKNLLKL</sequence>
<dbReference type="PROSITE" id="PS50943">
    <property type="entry name" value="HTH_CROC1"/>
    <property type="match status" value="1"/>
</dbReference>
<dbReference type="InterPro" id="IPR010982">
    <property type="entry name" value="Lambda_DNA-bd_dom_sf"/>
</dbReference>